<dbReference type="PANTHER" id="PTHR10799">
    <property type="entry name" value="SNF2/RAD54 HELICASE FAMILY"/>
    <property type="match status" value="1"/>
</dbReference>
<dbReference type="GO" id="GO:0016787">
    <property type="term" value="F:hydrolase activity"/>
    <property type="evidence" value="ECO:0007669"/>
    <property type="project" value="UniProtKB-KW"/>
</dbReference>
<dbReference type="SUPFAM" id="SSF52540">
    <property type="entry name" value="P-loop containing nucleoside triphosphate hydrolases"/>
    <property type="match status" value="2"/>
</dbReference>
<sequence length="885" mass="99701">MLKPSSPPSAVPTRPDLRRGLPDDWQAAFEPACLERARAYAEQDRATLLEVDELKLRALCSGSADLPYRQTVHLRAQGDGWTLQCSCTCPVGRNCKHAAAALLTLQRQLDRHDALPSVNAAEEILREDLQPQPLLSLNSHVRVHFDARKGRMTEQTQHRAALAFEYAGHLAHGRQNRDLVVPLADHRQLRIRRQLDAEAALRRELGQYGFSVALRVSEALPEKAGEAFELPSDAAWLSFVREGLPRLRERGWRILIRPEFLFHLAEIDAWYSRLEETPEQNWFDLEMGVEVEGRRVSLLPVLLHAIRHTPWLLSADTLHKRRDDEMLMVPLPGDGRRVALPFARLKPLLGALGDLFFRDPPLEQDRLRLAKPDAARLAGMEASLALEWQGGERLRRFAERLRELPQQPAAAPAGLNAQLRPYQAQGLAWMQALGELEAGGVLADDMGLGKTLQTLAHVLAEKRAGRLTRPALIVMPTSLIPNWQDEAARFAPDLRVLALHGPRRRAHFAKLDQYDLLLTTYALLPRDTKVLAAQPFHLLILDEAQNVKNARSKAAQAVRELNAGQRLCLTGTPLENHLGELWALFDFLMPGWLGTEKSFNQAYRAPIEKHADAARLAQLNARVRPFLLRRTKEQVARELPPKTEVIQWVELSDAQRDRYETLRLAMDRKVREEIGRQGLARSQIIILEALLRLRQACCDLRLLEGEKTPYKPEHSAKLATLLEMLEALFSENRRVLLFSQFTGMLGLIEAELQRRKIPYALLTGATRDRRTPVQQFQAGTLPIFLISLKAGGAGLNLTAADTVIHFDPWWNPAAEAQASDRAYRIGQDKPVFVYKLIARGSVEEKIQQLQQAKAGLARGVLEGGSQSEWEMTEEEVDRLLAPLDA</sequence>
<keyword evidence="9" id="KW-1185">Reference proteome</keyword>
<dbReference type="GO" id="GO:0005524">
    <property type="term" value="F:ATP binding"/>
    <property type="evidence" value="ECO:0007669"/>
    <property type="project" value="InterPro"/>
</dbReference>
<dbReference type="PROSITE" id="PS51192">
    <property type="entry name" value="HELICASE_ATP_BIND_1"/>
    <property type="match status" value="1"/>
</dbReference>
<protein>
    <submittedName>
        <fullName evidence="8">Superfamily II DNA or RNA helicase, SNF2 family</fullName>
    </submittedName>
</protein>
<name>A0A1H2XEL4_9PSED</name>
<dbReference type="EMBL" id="FNNU01000002">
    <property type="protein sequence ID" value="SDW91353.1"/>
    <property type="molecule type" value="Genomic_DNA"/>
</dbReference>
<keyword evidence="3" id="KW-0862">Zinc</keyword>
<keyword evidence="3" id="KW-0479">Metal-binding</keyword>
<dbReference type="InterPro" id="IPR038718">
    <property type="entry name" value="SNF2-like_sf"/>
</dbReference>
<feature type="region of interest" description="Disordered" evidence="4">
    <location>
        <begin position="1"/>
        <end position="21"/>
    </location>
</feature>
<dbReference type="Gene3D" id="3.40.50.10810">
    <property type="entry name" value="Tandem AAA-ATPase domain"/>
    <property type="match status" value="1"/>
</dbReference>
<dbReference type="Pfam" id="PF00271">
    <property type="entry name" value="Helicase_C"/>
    <property type="match status" value="1"/>
</dbReference>
<gene>
    <name evidence="8" type="ORF">SAMN05216287_1877</name>
</gene>
<keyword evidence="2 8" id="KW-0067">ATP-binding</keyword>
<evidence type="ECO:0000256" key="1">
    <source>
        <dbReference type="ARBA" id="ARBA00022801"/>
    </source>
</evidence>
<organism evidence="8 9">
    <name type="scientific">Pseudomonas kuykendallii</name>
    <dbReference type="NCBI Taxonomy" id="1007099"/>
    <lineage>
        <taxon>Bacteria</taxon>
        <taxon>Pseudomonadati</taxon>
        <taxon>Pseudomonadota</taxon>
        <taxon>Gammaproteobacteria</taxon>
        <taxon>Pseudomonadales</taxon>
        <taxon>Pseudomonadaceae</taxon>
        <taxon>Pseudomonas</taxon>
    </lineage>
</organism>
<dbReference type="OrthoDB" id="9760715at2"/>
<reference evidence="9" key="1">
    <citation type="submission" date="2016-10" db="EMBL/GenBank/DDBJ databases">
        <authorList>
            <person name="Varghese N."/>
            <person name="Submissions S."/>
        </authorList>
    </citation>
    <scope>NUCLEOTIDE SEQUENCE [LARGE SCALE GENOMIC DNA]</scope>
    <source>
        <strain evidence="9">NRRL B-59562</strain>
    </source>
</reference>
<dbReference type="STRING" id="1007099.SAMN05216287_1877"/>
<dbReference type="GO" id="GO:0008270">
    <property type="term" value="F:zinc ion binding"/>
    <property type="evidence" value="ECO:0007669"/>
    <property type="project" value="UniProtKB-KW"/>
</dbReference>
<evidence type="ECO:0000259" key="7">
    <source>
        <dbReference type="PROSITE" id="PS51194"/>
    </source>
</evidence>
<dbReference type="Pfam" id="PF00176">
    <property type="entry name" value="SNF2-rel_dom"/>
    <property type="match status" value="1"/>
</dbReference>
<feature type="compositionally biased region" description="Pro residues" evidence="4">
    <location>
        <begin position="1"/>
        <end position="10"/>
    </location>
</feature>
<dbReference type="AlphaFoldDB" id="A0A1H2XEL4"/>
<dbReference type="Gene3D" id="3.40.50.300">
    <property type="entry name" value="P-loop containing nucleotide triphosphate hydrolases"/>
    <property type="match status" value="1"/>
</dbReference>
<evidence type="ECO:0000256" key="3">
    <source>
        <dbReference type="PROSITE-ProRule" id="PRU00325"/>
    </source>
</evidence>
<proteinExistence type="predicted"/>
<dbReference type="SMART" id="SM00487">
    <property type="entry name" value="DEXDc"/>
    <property type="match status" value="1"/>
</dbReference>
<evidence type="ECO:0000256" key="2">
    <source>
        <dbReference type="ARBA" id="ARBA00022806"/>
    </source>
</evidence>
<accession>A0A1H2XEL4</accession>
<dbReference type="CDD" id="cd18793">
    <property type="entry name" value="SF2_C_SNF"/>
    <property type="match status" value="1"/>
</dbReference>
<feature type="domain" description="Helicase ATP-binding" evidence="6">
    <location>
        <begin position="431"/>
        <end position="591"/>
    </location>
</feature>
<evidence type="ECO:0000256" key="4">
    <source>
        <dbReference type="SAM" id="MobiDB-lite"/>
    </source>
</evidence>
<dbReference type="CDD" id="cd18012">
    <property type="entry name" value="DEXQc_arch_SWI2_SNF2"/>
    <property type="match status" value="1"/>
</dbReference>
<dbReference type="InterPro" id="IPR000330">
    <property type="entry name" value="SNF2_N"/>
</dbReference>
<evidence type="ECO:0000259" key="5">
    <source>
        <dbReference type="PROSITE" id="PS50966"/>
    </source>
</evidence>
<dbReference type="PROSITE" id="PS50966">
    <property type="entry name" value="ZF_SWIM"/>
    <property type="match status" value="1"/>
</dbReference>
<evidence type="ECO:0000313" key="9">
    <source>
        <dbReference type="Proteomes" id="UP000243778"/>
    </source>
</evidence>
<dbReference type="FunFam" id="3.40.50.10810:FF:000091">
    <property type="entry name" value="DNA helicase, SNF2/RAD54 family"/>
    <property type="match status" value="1"/>
</dbReference>
<feature type="domain" description="SWIM-type" evidence="5">
    <location>
        <begin position="72"/>
        <end position="106"/>
    </location>
</feature>
<dbReference type="Proteomes" id="UP000243778">
    <property type="component" value="Unassembled WGS sequence"/>
</dbReference>
<dbReference type="Pfam" id="PF04434">
    <property type="entry name" value="SWIM"/>
    <property type="match status" value="1"/>
</dbReference>
<feature type="domain" description="Helicase C-terminal" evidence="7">
    <location>
        <begin position="720"/>
        <end position="877"/>
    </location>
</feature>
<evidence type="ECO:0000313" key="8">
    <source>
        <dbReference type="EMBL" id="SDW91353.1"/>
    </source>
</evidence>
<dbReference type="InterPro" id="IPR001650">
    <property type="entry name" value="Helicase_C-like"/>
</dbReference>
<keyword evidence="2 8" id="KW-0347">Helicase</keyword>
<keyword evidence="1" id="KW-0378">Hydrolase</keyword>
<dbReference type="SMART" id="SM00490">
    <property type="entry name" value="HELICc"/>
    <property type="match status" value="1"/>
</dbReference>
<dbReference type="InterPro" id="IPR049730">
    <property type="entry name" value="SNF2/RAD54-like_C"/>
</dbReference>
<keyword evidence="3" id="KW-0863">Zinc-finger</keyword>
<keyword evidence="2 8" id="KW-0547">Nucleotide-binding</keyword>
<dbReference type="GO" id="GO:0004386">
    <property type="term" value="F:helicase activity"/>
    <property type="evidence" value="ECO:0007669"/>
    <property type="project" value="UniProtKB-KW"/>
</dbReference>
<dbReference type="InterPro" id="IPR007527">
    <property type="entry name" value="Znf_SWIM"/>
</dbReference>
<dbReference type="InterPro" id="IPR027417">
    <property type="entry name" value="P-loop_NTPase"/>
</dbReference>
<dbReference type="RefSeq" id="WP_090226956.1">
    <property type="nucleotide sequence ID" value="NZ_FNNU01000002.1"/>
</dbReference>
<evidence type="ECO:0000259" key="6">
    <source>
        <dbReference type="PROSITE" id="PS51192"/>
    </source>
</evidence>
<dbReference type="InterPro" id="IPR014001">
    <property type="entry name" value="Helicase_ATP-bd"/>
</dbReference>
<dbReference type="PROSITE" id="PS51194">
    <property type="entry name" value="HELICASE_CTER"/>
    <property type="match status" value="1"/>
</dbReference>